<dbReference type="KEGG" id="vg:55624625"/>
<reference evidence="1 2" key="1">
    <citation type="submission" date="2019-10" db="EMBL/GenBank/DDBJ databases">
        <authorList>
            <person name="Divens A.M."/>
            <person name="Garlena R.A."/>
            <person name="Russell D.A."/>
            <person name="Pope W.H."/>
            <person name="Jacobs-Sera D."/>
            <person name="Hatfull G.F."/>
        </authorList>
    </citation>
    <scope>NUCLEOTIDE SEQUENCE [LARGE SCALE GENOMIC DNA]</scope>
</reference>
<proteinExistence type="predicted"/>
<evidence type="ECO:0000313" key="2">
    <source>
        <dbReference type="Proteomes" id="UP000422993"/>
    </source>
</evidence>
<protein>
    <submittedName>
        <fullName evidence="1">Uncharacterized protein</fullName>
    </submittedName>
</protein>
<dbReference type="GeneID" id="55624625"/>
<accession>A0A649VE62</accession>
<dbReference type="RefSeq" id="YP_009853937.1">
    <property type="nucleotide sequence ID" value="NC_048825.1"/>
</dbReference>
<gene>
    <name evidence="1" type="primary">74</name>
    <name evidence="1" type="ORF">PBI_CROCHETER_74</name>
</gene>
<sequence length="49" mass="5262">MVGYDSFPDDPDVIGSDGPIVIFPKDDRQPGWKLSGMLGEALNGLSQPE</sequence>
<dbReference type="Pfam" id="PF23850">
    <property type="entry name" value="DUF7213"/>
    <property type="match status" value="1"/>
</dbReference>
<name>A0A649VE62_9CAUD</name>
<dbReference type="Proteomes" id="UP000422993">
    <property type="component" value="Segment"/>
</dbReference>
<organism evidence="1 2">
    <name type="scientific">Gordonia phage Crocheter</name>
    <dbReference type="NCBI Taxonomy" id="2656532"/>
    <lineage>
        <taxon>Viruses</taxon>
        <taxon>Duplodnaviria</taxon>
        <taxon>Heunggongvirae</taxon>
        <taxon>Uroviricota</taxon>
        <taxon>Caudoviricetes</taxon>
        <taxon>Deejayvirinae</taxon>
        <taxon>Kenoshavirus</taxon>
        <taxon>Kenoshavirus crocheter</taxon>
    </lineage>
</organism>
<dbReference type="EMBL" id="MN585996">
    <property type="protein sequence ID" value="QGJ90419.1"/>
    <property type="molecule type" value="Genomic_DNA"/>
</dbReference>
<dbReference type="InterPro" id="IPR055637">
    <property type="entry name" value="DUF7213"/>
</dbReference>
<keyword evidence="2" id="KW-1185">Reference proteome</keyword>
<evidence type="ECO:0000313" key="1">
    <source>
        <dbReference type="EMBL" id="QGJ90419.1"/>
    </source>
</evidence>